<evidence type="ECO:0000256" key="6">
    <source>
        <dbReference type="SAM" id="MobiDB-lite"/>
    </source>
</evidence>
<feature type="region of interest" description="Disordered" evidence="6">
    <location>
        <begin position="233"/>
        <end position="254"/>
    </location>
</feature>
<dbReference type="AlphaFoldDB" id="A0A7G9S255"/>
<dbReference type="PANTHER" id="PTHR43425:SF2">
    <property type="entry name" value="OXYGEN-INSENSITIVE NADPH NITROREDUCTASE"/>
    <property type="match status" value="1"/>
</dbReference>
<dbReference type="Pfam" id="PF00881">
    <property type="entry name" value="Nitroreductase"/>
    <property type="match status" value="2"/>
</dbReference>
<dbReference type="InterPro" id="IPR029479">
    <property type="entry name" value="Nitroreductase"/>
</dbReference>
<comment type="similarity">
    <text evidence="1 5">Belongs to the flavin oxidoreductase frp family.</text>
</comment>
<protein>
    <submittedName>
        <fullName evidence="8">NADPH-dependent oxidoreductase</fullName>
    </submittedName>
</protein>
<evidence type="ECO:0000313" key="8">
    <source>
        <dbReference type="EMBL" id="QNN61930.1"/>
    </source>
</evidence>
<evidence type="ECO:0000259" key="7">
    <source>
        <dbReference type="Pfam" id="PF00881"/>
    </source>
</evidence>
<evidence type="ECO:0000256" key="4">
    <source>
        <dbReference type="ARBA" id="ARBA00023002"/>
    </source>
</evidence>
<dbReference type="Proteomes" id="UP000515934">
    <property type="component" value="Chromosome"/>
</dbReference>
<keyword evidence="2 5" id="KW-0285">Flavoprotein</keyword>
<keyword evidence="5" id="KW-0521">NADP</keyword>
<dbReference type="PIRSF" id="PIRSF005426">
    <property type="entry name" value="Frp"/>
    <property type="match status" value="1"/>
</dbReference>
<evidence type="ECO:0000256" key="5">
    <source>
        <dbReference type="PIRNR" id="PIRNR005426"/>
    </source>
</evidence>
<keyword evidence="9" id="KW-1185">Reference proteome</keyword>
<feature type="domain" description="Nitroreductase" evidence="7">
    <location>
        <begin position="107"/>
        <end position="167"/>
    </location>
</feature>
<dbReference type="PANTHER" id="PTHR43425">
    <property type="entry name" value="OXYGEN-INSENSITIVE NADPH NITROREDUCTASE"/>
    <property type="match status" value="1"/>
</dbReference>
<proteinExistence type="inferred from homology"/>
<feature type="domain" description="Nitroreductase" evidence="7">
    <location>
        <begin position="14"/>
        <end position="68"/>
    </location>
</feature>
<dbReference type="Gene3D" id="3.40.109.10">
    <property type="entry name" value="NADH Oxidase"/>
    <property type="match status" value="1"/>
</dbReference>
<sequence length="254" mass="27683">MTTPSNPVTDLQLQHRSVRKYLSTPVTDEQLELIVTAAQRASTSSNLQIATVVAVRDANRKRRISEAIGGRDYVENASVFLVWIADFSRNVELVRAQGVETETVGLIENTLVGAVDVGIAAQNALLAAESMGLGGVFVGSVRNNPEAVSTELGLPKHAFPVVGLALGVPDPEEGTGLKPRLPLSGVLHHETYNVAAWEHAVESYEEEYREYFETQGIPGRSWARTVTRRIATPEGLHGRHTMRDSLRSQGFDSE</sequence>
<evidence type="ECO:0000256" key="2">
    <source>
        <dbReference type="ARBA" id="ARBA00022630"/>
    </source>
</evidence>
<dbReference type="CDD" id="cd02146">
    <property type="entry name" value="NfsA-like"/>
    <property type="match status" value="1"/>
</dbReference>
<dbReference type="InterPro" id="IPR016446">
    <property type="entry name" value="Flavin_OxRdtase_Frp"/>
</dbReference>
<evidence type="ECO:0000256" key="3">
    <source>
        <dbReference type="ARBA" id="ARBA00022643"/>
    </source>
</evidence>
<evidence type="ECO:0000256" key="1">
    <source>
        <dbReference type="ARBA" id="ARBA00008366"/>
    </source>
</evidence>
<organism evidence="8 9">
    <name type="scientific">Leucobacter denitrificans</name>
    <dbReference type="NCBI Taxonomy" id="683042"/>
    <lineage>
        <taxon>Bacteria</taxon>
        <taxon>Bacillati</taxon>
        <taxon>Actinomycetota</taxon>
        <taxon>Actinomycetes</taxon>
        <taxon>Micrococcales</taxon>
        <taxon>Microbacteriaceae</taxon>
        <taxon>Leucobacter</taxon>
    </lineage>
</organism>
<dbReference type="RefSeq" id="WP_187554401.1">
    <property type="nucleotide sequence ID" value="NZ_CP060716.1"/>
</dbReference>
<dbReference type="SUPFAM" id="SSF55469">
    <property type="entry name" value="FMN-dependent nitroreductase-like"/>
    <property type="match status" value="1"/>
</dbReference>
<dbReference type="GO" id="GO:0016491">
    <property type="term" value="F:oxidoreductase activity"/>
    <property type="evidence" value="ECO:0007669"/>
    <property type="project" value="UniProtKB-UniRule"/>
</dbReference>
<accession>A0A7G9S255</accession>
<evidence type="ECO:0000313" key="9">
    <source>
        <dbReference type="Proteomes" id="UP000515934"/>
    </source>
</evidence>
<dbReference type="KEGG" id="ldn:H9L06_06265"/>
<name>A0A7G9S255_9MICO</name>
<dbReference type="InterPro" id="IPR000415">
    <property type="entry name" value="Nitroreductase-like"/>
</dbReference>
<keyword evidence="4 5" id="KW-0560">Oxidoreductase</keyword>
<reference evidence="8 9" key="1">
    <citation type="submission" date="2020-08" db="EMBL/GenBank/DDBJ databases">
        <title>Genome sequence of Leucobacter denitrificans KACC 14055T.</title>
        <authorList>
            <person name="Hyun D.-W."/>
            <person name="Bae J.-W."/>
        </authorList>
    </citation>
    <scope>NUCLEOTIDE SEQUENCE [LARGE SCALE GENOMIC DNA]</scope>
    <source>
        <strain evidence="8 9">KACC 14055</strain>
    </source>
</reference>
<keyword evidence="3 5" id="KW-0288">FMN</keyword>
<gene>
    <name evidence="8" type="ORF">H9L06_06265</name>
</gene>
<dbReference type="EMBL" id="CP060716">
    <property type="protein sequence ID" value="QNN61930.1"/>
    <property type="molecule type" value="Genomic_DNA"/>
</dbReference>